<name>A0ABX3DFC1_9PSEU</name>
<sequence>MDGRVGSGERTASDVAGRVPETVRGMVASGAGRAPSRDDSGAAGFAAVGCSPPVPDRFSGDSGRECRAPSAVVTARSDGGTMPEAFAATRSGAVLWDDDGACWSGVRMGDDTSPPGRDWVCGRPSDNTSERTGCTGDSGCRADAVDSTRELAPGWVWAWVCGWVWALVWVCG</sequence>
<comment type="caution">
    <text evidence="2">The sequence shown here is derived from an EMBL/GenBank/DDBJ whole genome shotgun (WGS) entry which is preliminary data.</text>
</comment>
<evidence type="ECO:0008006" key="4">
    <source>
        <dbReference type="Google" id="ProtNLM"/>
    </source>
</evidence>
<feature type="region of interest" description="Disordered" evidence="1">
    <location>
        <begin position="1"/>
        <end position="65"/>
    </location>
</feature>
<protein>
    <recommendedName>
        <fullName evidence="4">SRCR domain-containing protein</fullName>
    </recommendedName>
</protein>
<organism evidence="2 3">
    <name type="scientific">Amycolatopsis regifaucium</name>
    <dbReference type="NCBI Taxonomy" id="546365"/>
    <lineage>
        <taxon>Bacteria</taxon>
        <taxon>Bacillati</taxon>
        <taxon>Actinomycetota</taxon>
        <taxon>Actinomycetes</taxon>
        <taxon>Pseudonocardiales</taxon>
        <taxon>Pseudonocardiaceae</taxon>
        <taxon>Amycolatopsis</taxon>
    </lineage>
</organism>
<accession>A0ABX3DFC1</accession>
<keyword evidence="3" id="KW-1185">Reference proteome</keyword>
<gene>
    <name evidence="2" type="ORF">ATP06_0237790</name>
</gene>
<evidence type="ECO:0000313" key="2">
    <source>
        <dbReference type="EMBL" id="OKA03138.1"/>
    </source>
</evidence>
<proteinExistence type="predicted"/>
<evidence type="ECO:0000313" key="3">
    <source>
        <dbReference type="Proteomes" id="UP000186883"/>
    </source>
</evidence>
<dbReference type="Proteomes" id="UP000186883">
    <property type="component" value="Unassembled WGS sequence"/>
</dbReference>
<evidence type="ECO:0000256" key="1">
    <source>
        <dbReference type="SAM" id="MobiDB-lite"/>
    </source>
</evidence>
<dbReference type="EMBL" id="LOBU02000043">
    <property type="protein sequence ID" value="OKA03138.1"/>
    <property type="molecule type" value="Genomic_DNA"/>
</dbReference>
<reference evidence="2" key="1">
    <citation type="submission" date="2016-11" db="EMBL/GenBank/DDBJ databases">
        <title>Genome sequencing of Amycolatopsis regifaucium.</title>
        <authorList>
            <person name="Mayilraj S."/>
            <person name="Kaur N."/>
        </authorList>
    </citation>
    <scope>NUCLEOTIDE SEQUENCE [LARGE SCALE GENOMIC DNA]</scope>
    <source>
        <strain evidence="2">GY080</strain>
    </source>
</reference>